<dbReference type="AlphaFoldDB" id="A0AAN6N2S5"/>
<dbReference type="EMBL" id="MU853851">
    <property type="protein sequence ID" value="KAK3937541.1"/>
    <property type="molecule type" value="Genomic_DNA"/>
</dbReference>
<name>A0AAN6N2S5_9PEZI</name>
<feature type="compositionally biased region" description="Low complexity" evidence="1">
    <location>
        <begin position="80"/>
        <end position="95"/>
    </location>
</feature>
<evidence type="ECO:0000256" key="1">
    <source>
        <dbReference type="SAM" id="MobiDB-lite"/>
    </source>
</evidence>
<proteinExistence type="predicted"/>
<evidence type="ECO:0000313" key="3">
    <source>
        <dbReference type="Proteomes" id="UP001303473"/>
    </source>
</evidence>
<evidence type="ECO:0000313" key="2">
    <source>
        <dbReference type="EMBL" id="KAK3937541.1"/>
    </source>
</evidence>
<organism evidence="2 3">
    <name type="scientific">Diplogelasinospora grovesii</name>
    <dbReference type="NCBI Taxonomy" id="303347"/>
    <lineage>
        <taxon>Eukaryota</taxon>
        <taxon>Fungi</taxon>
        <taxon>Dikarya</taxon>
        <taxon>Ascomycota</taxon>
        <taxon>Pezizomycotina</taxon>
        <taxon>Sordariomycetes</taxon>
        <taxon>Sordariomycetidae</taxon>
        <taxon>Sordariales</taxon>
        <taxon>Diplogelasinosporaceae</taxon>
        <taxon>Diplogelasinospora</taxon>
    </lineage>
</organism>
<feature type="region of interest" description="Disordered" evidence="1">
    <location>
        <begin position="1"/>
        <end position="108"/>
    </location>
</feature>
<protein>
    <submittedName>
        <fullName evidence="2">Uncharacterized protein</fullName>
    </submittedName>
</protein>
<keyword evidence="3" id="KW-1185">Reference proteome</keyword>
<sequence length="149" mass="16628">MAPGQDGRMAVAKPPRPQRRSVHFFQKSPRPYESPQAHRFTDLPSSPTPLPSRVLFDKMAPITEEASQPDRSQAPVKGRQAAQSRQASAPQQTASGVLREAIKSQRRRANARDRILEAIAQAIDNERSNLDEDLWEVADDLTKTFTSLV</sequence>
<dbReference type="Proteomes" id="UP001303473">
    <property type="component" value="Unassembled WGS sequence"/>
</dbReference>
<gene>
    <name evidence="2" type="ORF">QBC46DRAFT_344463</name>
</gene>
<comment type="caution">
    <text evidence="2">The sequence shown here is derived from an EMBL/GenBank/DDBJ whole genome shotgun (WGS) entry which is preliminary data.</text>
</comment>
<accession>A0AAN6N2S5</accession>
<reference evidence="3" key="1">
    <citation type="journal article" date="2023" name="Mol. Phylogenet. Evol.">
        <title>Genome-scale phylogeny and comparative genomics of the fungal order Sordariales.</title>
        <authorList>
            <person name="Hensen N."/>
            <person name="Bonometti L."/>
            <person name="Westerberg I."/>
            <person name="Brannstrom I.O."/>
            <person name="Guillou S."/>
            <person name="Cros-Aarteil S."/>
            <person name="Calhoun S."/>
            <person name="Haridas S."/>
            <person name="Kuo A."/>
            <person name="Mondo S."/>
            <person name="Pangilinan J."/>
            <person name="Riley R."/>
            <person name="LaButti K."/>
            <person name="Andreopoulos B."/>
            <person name="Lipzen A."/>
            <person name="Chen C."/>
            <person name="Yan M."/>
            <person name="Daum C."/>
            <person name="Ng V."/>
            <person name="Clum A."/>
            <person name="Steindorff A."/>
            <person name="Ohm R.A."/>
            <person name="Martin F."/>
            <person name="Silar P."/>
            <person name="Natvig D.O."/>
            <person name="Lalanne C."/>
            <person name="Gautier V."/>
            <person name="Ament-Velasquez S.L."/>
            <person name="Kruys A."/>
            <person name="Hutchinson M.I."/>
            <person name="Powell A.J."/>
            <person name="Barry K."/>
            <person name="Miller A.N."/>
            <person name="Grigoriev I.V."/>
            <person name="Debuchy R."/>
            <person name="Gladieux P."/>
            <person name="Hiltunen Thoren M."/>
            <person name="Johannesson H."/>
        </authorList>
    </citation>
    <scope>NUCLEOTIDE SEQUENCE [LARGE SCALE GENOMIC DNA]</scope>
    <source>
        <strain evidence="3">CBS 340.73</strain>
    </source>
</reference>